<dbReference type="EMBL" id="CP073078">
    <property type="protein sequence ID" value="QUD89819.1"/>
    <property type="molecule type" value="Genomic_DNA"/>
</dbReference>
<dbReference type="KEGG" id="caul:KCG34_08100"/>
<dbReference type="RefSeq" id="WP_211939871.1">
    <property type="nucleotide sequence ID" value="NZ_CP073078.1"/>
</dbReference>
<evidence type="ECO:0000313" key="1">
    <source>
        <dbReference type="EMBL" id="QUD89819.1"/>
    </source>
</evidence>
<keyword evidence="2" id="KW-1185">Reference proteome</keyword>
<organism evidence="1 2">
    <name type="scientific">Phenylobacterium montanum</name>
    <dbReference type="NCBI Taxonomy" id="2823693"/>
    <lineage>
        <taxon>Bacteria</taxon>
        <taxon>Pseudomonadati</taxon>
        <taxon>Pseudomonadota</taxon>
        <taxon>Alphaproteobacteria</taxon>
        <taxon>Caulobacterales</taxon>
        <taxon>Caulobacteraceae</taxon>
        <taxon>Phenylobacterium</taxon>
    </lineage>
</organism>
<accession>A0A975IWP9</accession>
<dbReference type="Proteomes" id="UP000676409">
    <property type="component" value="Chromosome"/>
</dbReference>
<sequence>MQSRLDDAAQLALDLFPVRLAMNSPRKTDALQTGDEQIAIDLALGLLSEDDVKAIERRVRAEPIFARSLRLRLGRLAEMGRAFGDARPSSTLWDRIAAIIARLDQQS</sequence>
<reference evidence="1" key="1">
    <citation type="submission" date="2021-04" db="EMBL/GenBank/DDBJ databases">
        <title>The complete genome sequence of Caulobacter sp. S6.</title>
        <authorList>
            <person name="Tang Y."/>
            <person name="Ouyang W."/>
            <person name="Liu Q."/>
            <person name="Huang B."/>
            <person name="Guo Z."/>
            <person name="Lei P."/>
        </authorList>
    </citation>
    <scope>NUCLEOTIDE SEQUENCE</scope>
    <source>
        <strain evidence="1">S6</strain>
    </source>
</reference>
<gene>
    <name evidence="1" type="ORF">KCG34_08100</name>
</gene>
<dbReference type="AlphaFoldDB" id="A0A975IWP9"/>
<protein>
    <submittedName>
        <fullName evidence="1">Uncharacterized protein</fullName>
    </submittedName>
</protein>
<name>A0A975IWP9_9CAUL</name>
<proteinExistence type="predicted"/>
<evidence type="ECO:0000313" key="2">
    <source>
        <dbReference type="Proteomes" id="UP000676409"/>
    </source>
</evidence>